<name>A0A9N9MJF1_9CUCU</name>
<dbReference type="OrthoDB" id="10397460at2759"/>
<protein>
    <submittedName>
        <fullName evidence="1">Uncharacterized protein</fullName>
    </submittedName>
</protein>
<reference evidence="1" key="1">
    <citation type="submission" date="2022-01" db="EMBL/GenBank/DDBJ databases">
        <authorList>
            <person name="King R."/>
        </authorList>
    </citation>
    <scope>NUCLEOTIDE SEQUENCE</scope>
</reference>
<evidence type="ECO:0000313" key="2">
    <source>
        <dbReference type="Proteomes" id="UP001152799"/>
    </source>
</evidence>
<dbReference type="Proteomes" id="UP001152799">
    <property type="component" value="Chromosome 3"/>
</dbReference>
<sequence>MKKVNTKITPNHDLQRLKTPAIEKAAAIKLKDNIQPDENSNVDMELNKLKQAVETLKKEILKPDKIKGKSWMTTEILNLMEE</sequence>
<gene>
    <name evidence="1" type="ORF">CEUTPL_LOCUS6584</name>
</gene>
<evidence type="ECO:0000313" key="1">
    <source>
        <dbReference type="EMBL" id="CAG9765989.1"/>
    </source>
</evidence>
<dbReference type="EMBL" id="OU892279">
    <property type="protein sequence ID" value="CAG9765989.1"/>
    <property type="molecule type" value="Genomic_DNA"/>
</dbReference>
<accession>A0A9N9MJF1</accession>
<keyword evidence="2" id="KW-1185">Reference proteome</keyword>
<dbReference type="AlphaFoldDB" id="A0A9N9MJF1"/>
<proteinExistence type="predicted"/>
<organism evidence="1 2">
    <name type="scientific">Ceutorhynchus assimilis</name>
    <name type="common">cabbage seed weevil</name>
    <dbReference type="NCBI Taxonomy" id="467358"/>
    <lineage>
        <taxon>Eukaryota</taxon>
        <taxon>Metazoa</taxon>
        <taxon>Ecdysozoa</taxon>
        <taxon>Arthropoda</taxon>
        <taxon>Hexapoda</taxon>
        <taxon>Insecta</taxon>
        <taxon>Pterygota</taxon>
        <taxon>Neoptera</taxon>
        <taxon>Endopterygota</taxon>
        <taxon>Coleoptera</taxon>
        <taxon>Polyphaga</taxon>
        <taxon>Cucujiformia</taxon>
        <taxon>Curculionidae</taxon>
        <taxon>Ceutorhynchinae</taxon>
        <taxon>Ceutorhynchus</taxon>
    </lineage>
</organism>